<dbReference type="Gene3D" id="3.20.20.70">
    <property type="entry name" value="Aldolase class I"/>
    <property type="match status" value="1"/>
</dbReference>
<dbReference type="CDD" id="cd00948">
    <property type="entry name" value="FBP_aldolase_I_a"/>
    <property type="match status" value="1"/>
</dbReference>
<dbReference type="NCBIfam" id="NF033379">
    <property type="entry name" value="FrucBisAld_I"/>
    <property type="match status" value="1"/>
</dbReference>
<sequence>MNIQNQLQATVEALVQQGKGILAMDESSPTIAKRFKPIGVESTEENRRSYRSMLLATPGLGEFVSGVILFEETLGQKADDGTPLPALAAQQGIVPGIKVDKGKLALANAPGDEITEGLDGLALRLESYKQQGARFAKWRDVYHISATTPSRLAIEANAEVLARYASICQTLGIVPIVEPEVLIDGDHSIDRCAEVTEAVLHEVFHALHCYHVILEHMLLKPNMVIPGKTHAQKASPEEVAEQTIRVLRRTVPAAVPSINFLSGGLTPEEATANLNAMNCLAPQPWDLSFSYGRALQQPALQAWKGNAGNAASTQAALYLRAKLNGAARHGSYSVTMEPAQE</sequence>
<evidence type="ECO:0000313" key="8">
    <source>
        <dbReference type="Proteomes" id="UP000247780"/>
    </source>
</evidence>
<comment type="similarity">
    <text evidence="2">Belongs to the class I fructose-bisphosphate aldolase family.</text>
</comment>
<comment type="pathway">
    <text evidence="1">Carbohydrate degradation; glycolysis; D-glyceraldehyde 3-phosphate and glycerone phosphate from D-glucose: step 4/4.</text>
</comment>
<evidence type="ECO:0000256" key="2">
    <source>
        <dbReference type="ARBA" id="ARBA00010387"/>
    </source>
</evidence>
<protein>
    <recommendedName>
        <fullName evidence="3">fructose-bisphosphate aldolase</fullName>
        <ecNumber evidence="3">4.1.2.13</ecNumber>
    </recommendedName>
    <alternativeName>
        <fullName evidence="6">Fructose-bisphosphate aldolase class I</fullName>
    </alternativeName>
</protein>
<evidence type="ECO:0000256" key="1">
    <source>
        <dbReference type="ARBA" id="ARBA00004714"/>
    </source>
</evidence>
<evidence type="ECO:0000256" key="3">
    <source>
        <dbReference type="ARBA" id="ARBA00013068"/>
    </source>
</evidence>
<reference evidence="7 8" key="1">
    <citation type="submission" date="2018-04" db="EMBL/GenBank/DDBJ databases">
        <title>Active sludge and wastewater microbial communities from Klosterneuburg, Austria.</title>
        <authorList>
            <person name="Wagner M."/>
        </authorList>
    </citation>
    <scope>NUCLEOTIDE SEQUENCE [LARGE SCALE GENOMIC DNA]</scope>
    <source>
        <strain evidence="7 8">Nm 57</strain>
    </source>
</reference>
<evidence type="ECO:0000256" key="6">
    <source>
        <dbReference type="ARBA" id="ARBA00029799"/>
    </source>
</evidence>
<keyword evidence="5" id="KW-0456">Lyase</keyword>
<evidence type="ECO:0000256" key="4">
    <source>
        <dbReference type="ARBA" id="ARBA00023152"/>
    </source>
</evidence>
<proteinExistence type="inferred from homology"/>
<dbReference type="InterPro" id="IPR000741">
    <property type="entry name" value="FBA_I"/>
</dbReference>
<dbReference type="Proteomes" id="UP000247780">
    <property type="component" value="Unassembled WGS sequence"/>
</dbReference>
<accession>A0ABX5M5Q2</accession>
<keyword evidence="4" id="KW-0324">Glycolysis</keyword>
<gene>
    <name evidence="7" type="ORF">C8R14_1578</name>
</gene>
<evidence type="ECO:0000313" key="7">
    <source>
        <dbReference type="EMBL" id="PXV73298.1"/>
    </source>
</evidence>
<keyword evidence="8" id="KW-1185">Reference proteome</keyword>
<dbReference type="Pfam" id="PF00274">
    <property type="entry name" value="Glycolytic"/>
    <property type="match status" value="1"/>
</dbReference>
<dbReference type="SUPFAM" id="SSF51569">
    <property type="entry name" value="Aldolase"/>
    <property type="match status" value="1"/>
</dbReference>
<organism evidence="7 8">
    <name type="scientific">Nitrosomonas eutropha</name>
    <dbReference type="NCBI Taxonomy" id="916"/>
    <lineage>
        <taxon>Bacteria</taxon>
        <taxon>Pseudomonadati</taxon>
        <taxon>Pseudomonadota</taxon>
        <taxon>Betaproteobacteria</taxon>
        <taxon>Nitrosomonadales</taxon>
        <taxon>Nitrosomonadaceae</taxon>
        <taxon>Nitrosomonas</taxon>
    </lineage>
</organism>
<dbReference type="EC" id="4.1.2.13" evidence="3"/>
<name>A0ABX5M5Q2_9PROT</name>
<dbReference type="PANTHER" id="PTHR11627">
    <property type="entry name" value="FRUCTOSE-BISPHOSPHATE ALDOLASE"/>
    <property type="match status" value="1"/>
</dbReference>
<dbReference type="RefSeq" id="WP_011635017.1">
    <property type="nucleotide sequence ID" value="NZ_FNNM01000030.1"/>
</dbReference>
<dbReference type="EMBL" id="QICQ01000057">
    <property type="protein sequence ID" value="PXV73298.1"/>
    <property type="molecule type" value="Genomic_DNA"/>
</dbReference>
<evidence type="ECO:0000256" key="5">
    <source>
        <dbReference type="ARBA" id="ARBA00023239"/>
    </source>
</evidence>
<dbReference type="InterPro" id="IPR013785">
    <property type="entry name" value="Aldolase_TIM"/>
</dbReference>
<comment type="caution">
    <text evidence="7">The sequence shown here is derived from an EMBL/GenBank/DDBJ whole genome shotgun (WGS) entry which is preliminary data.</text>
</comment>